<comment type="caution">
    <text evidence="4">The sequence shown here is derived from an EMBL/GenBank/DDBJ whole genome shotgun (WGS) entry which is preliminary data.</text>
</comment>
<proteinExistence type="inferred from homology"/>
<dbReference type="SFLD" id="SFLDS00036">
    <property type="entry name" value="Aromatic_Prenyltransferase"/>
    <property type="match status" value="1"/>
</dbReference>
<dbReference type="Proteomes" id="UP000639643">
    <property type="component" value="Unassembled WGS sequence"/>
</dbReference>
<feature type="binding site" evidence="3">
    <location>
        <position position="380"/>
    </location>
    <ligand>
        <name>dimethylallyl diphosphate</name>
        <dbReference type="ChEBI" id="CHEBI:57623"/>
    </ligand>
</feature>
<dbReference type="PIRSF" id="PIRSF000509">
    <property type="entry name" value="Trp_DMAT"/>
    <property type="match status" value="1"/>
</dbReference>
<comment type="similarity">
    <text evidence="1">Belongs to the tryptophan dimethylallyltransferase family.</text>
</comment>
<dbReference type="CDD" id="cd13929">
    <property type="entry name" value="PT-DMATS_CymD"/>
    <property type="match status" value="1"/>
</dbReference>
<reference evidence="4" key="1">
    <citation type="journal article" date="2020" name="Phytopathology">
        <title>Genome Sequence Resources of Colletotrichum truncatum, C. plurivorum, C. musicola, and C. sojae: Four Species Pathogenic to Soybean (Glycine max).</title>
        <authorList>
            <person name="Rogerio F."/>
            <person name="Boufleur T.R."/>
            <person name="Ciampi-Guillardi M."/>
            <person name="Sukno S.A."/>
            <person name="Thon M.R."/>
            <person name="Massola Junior N.S."/>
            <person name="Baroncelli R."/>
        </authorList>
    </citation>
    <scope>NUCLEOTIDE SEQUENCE</scope>
    <source>
        <strain evidence="4">LFN0074</strain>
    </source>
</reference>
<feature type="binding site" evidence="3">
    <location>
        <position position="120"/>
    </location>
    <ligand>
        <name>L-tryptophan</name>
        <dbReference type="ChEBI" id="CHEBI:57912"/>
    </ligand>
</feature>
<dbReference type="OrthoDB" id="3354387at2759"/>
<feature type="binding site" evidence="3">
    <location>
        <position position="286"/>
    </location>
    <ligand>
        <name>dimethylallyl diphosphate</name>
        <dbReference type="ChEBI" id="CHEBI:57623"/>
    </ligand>
</feature>
<gene>
    <name evidence="4" type="ORF">CMUS01_05573</name>
</gene>
<keyword evidence="2" id="KW-0808">Transferase</keyword>
<dbReference type="NCBIfam" id="TIGR03429">
    <property type="entry name" value="arom_pren_DMATS"/>
    <property type="match status" value="1"/>
</dbReference>
<dbReference type="SFLD" id="SFLDG01162">
    <property type="entry name" value="I"/>
    <property type="match status" value="1"/>
</dbReference>
<protein>
    <submittedName>
        <fullName evidence="4">Dimethylallyl tryptophan synthase 1</fullName>
    </submittedName>
</protein>
<keyword evidence="5" id="KW-1185">Reference proteome</keyword>
<feature type="binding site" evidence="3">
    <location>
        <position position="219"/>
    </location>
    <ligand>
        <name>dimethylallyl diphosphate</name>
        <dbReference type="ChEBI" id="CHEBI:57623"/>
    </ligand>
</feature>
<evidence type="ECO:0000256" key="3">
    <source>
        <dbReference type="PIRSR" id="PIRSR000509-1"/>
    </source>
</evidence>
<feature type="binding site" evidence="3">
    <location>
        <position position="135"/>
    </location>
    <ligand>
        <name>dimethylallyl diphosphate</name>
        <dbReference type="ChEBI" id="CHEBI:57623"/>
    </ligand>
</feature>
<dbReference type="PANTHER" id="PTHR40627:SF4">
    <property type="entry name" value="PRENYLTRANSFERASE ASQH1-RELATED"/>
    <property type="match status" value="1"/>
</dbReference>
<accession>A0A8H6KRI5</accession>
<dbReference type="AlphaFoldDB" id="A0A8H6KRI5"/>
<dbReference type="Pfam" id="PF11991">
    <property type="entry name" value="Trp_DMAT"/>
    <property type="match status" value="1"/>
</dbReference>
<organism evidence="4 5">
    <name type="scientific">Colletotrichum musicola</name>
    <dbReference type="NCBI Taxonomy" id="2175873"/>
    <lineage>
        <taxon>Eukaryota</taxon>
        <taxon>Fungi</taxon>
        <taxon>Dikarya</taxon>
        <taxon>Ascomycota</taxon>
        <taxon>Pezizomycotina</taxon>
        <taxon>Sordariomycetes</taxon>
        <taxon>Hypocreomycetidae</taxon>
        <taxon>Glomerellales</taxon>
        <taxon>Glomerellaceae</taxon>
        <taxon>Colletotrichum</taxon>
        <taxon>Colletotrichum orchidearum species complex</taxon>
    </lineage>
</organism>
<dbReference type="GO" id="GO:0004659">
    <property type="term" value="F:prenyltransferase activity"/>
    <property type="evidence" value="ECO:0007669"/>
    <property type="project" value="TreeGrafter"/>
</dbReference>
<sequence>MEVAPAVQMPSWNSPRPGVTRAVASAKNNVQLEKAAESVLASVSKWLPPRDEDSDYWWRMAGSHFATLLQNADYSQEAQYEILLFVYHQIAPRLGSSPRTLATGSASGDSGLSLDGTHIEYSWRWNEPGTRPEIRTVMEPFSRFAGTHMDPLNIKPATEMLYSMKTQIQSLDMNLFNHFVAKFYDAAHHKYLETNERPIMTNVCLGFEFHGRDILPKAYFFPRKLGQVGLTPMDVWEDAITSAVPDTPTFGNVFSFVKNEAPTLGLTLTPLWLGIDVVRPEDARIKFYCVESRTSFNSVRSILTMGGKICASEDLLEKTWELMKAVCNLPADFPQDKDLPRAPQYNISTDGVDTAGLWGTFAYYFDVGLRQKGSPDVKFYIPVCHYGADDEAIATALAKWMVDNGRGQYVDAYWQSLHDIIPHRDLRESRGVHMWVSMMIRGGKLQVTTYIAPEGHHPKRHGVVQGAHREIAARVTGH</sequence>
<name>A0A8H6KRI5_9PEZI</name>
<dbReference type="InterPro" id="IPR017795">
    <property type="entry name" value="ABBA_NscD-like"/>
</dbReference>
<dbReference type="PANTHER" id="PTHR40627">
    <property type="entry name" value="INDOLE PRENYLTRANSFERASE TDIB-RELATED"/>
    <property type="match status" value="1"/>
</dbReference>
<dbReference type="GO" id="GO:0009820">
    <property type="term" value="P:alkaloid metabolic process"/>
    <property type="evidence" value="ECO:0007669"/>
    <property type="project" value="InterPro"/>
</dbReference>
<dbReference type="InterPro" id="IPR033964">
    <property type="entry name" value="ABBA"/>
</dbReference>
<feature type="binding site" evidence="3">
    <location>
        <position position="284"/>
    </location>
    <ligand>
        <name>dimethylallyl diphosphate</name>
        <dbReference type="ChEBI" id="CHEBI:57623"/>
    </ligand>
</feature>
<evidence type="ECO:0000313" key="4">
    <source>
        <dbReference type="EMBL" id="KAF6835978.1"/>
    </source>
</evidence>
<evidence type="ECO:0000313" key="5">
    <source>
        <dbReference type="Proteomes" id="UP000639643"/>
    </source>
</evidence>
<feature type="binding site" evidence="3">
    <location>
        <position position="288"/>
    </location>
    <ligand>
        <name>dimethylallyl diphosphate</name>
        <dbReference type="ChEBI" id="CHEBI:57623"/>
    </ligand>
</feature>
<evidence type="ECO:0000256" key="1">
    <source>
        <dbReference type="ARBA" id="ARBA00010209"/>
    </source>
</evidence>
<feature type="binding site" evidence="3">
    <location>
        <position position="217"/>
    </location>
    <ligand>
        <name>dimethylallyl diphosphate</name>
        <dbReference type="ChEBI" id="CHEBI:57623"/>
    </ligand>
</feature>
<dbReference type="EMBL" id="WIGM01000167">
    <property type="protein sequence ID" value="KAF6835978.1"/>
    <property type="molecule type" value="Genomic_DNA"/>
</dbReference>
<dbReference type="InterPro" id="IPR012148">
    <property type="entry name" value="ABBA_DMATS-like"/>
</dbReference>
<feature type="binding site" evidence="3">
    <location>
        <position position="450"/>
    </location>
    <ligand>
        <name>dimethylallyl diphosphate</name>
        <dbReference type="ChEBI" id="CHEBI:57623"/>
    </ligand>
</feature>
<evidence type="ECO:0000256" key="2">
    <source>
        <dbReference type="ARBA" id="ARBA00022679"/>
    </source>
</evidence>